<dbReference type="InterPro" id="IPR037521">
    <property type="entry name" value="FLCN/SMCR8_DENN"/>
</dbReference>
<dbReference type="OrthoDB" id="2289278at2759"/>
<dbReference type="GO" id="GO:0032045">
    <property type="term" value="C:guanyl-nucleotide exchange factor complex"/>
    <property type="evidence" value="ECO:0007669"/>
    <property type="project" value="TreeGrafter"/>
</dbReference>
<keyword evidence="4" id="KW-0072">Autophagy</keyword>
<dbReference type="GO" id="GO:0005737">
    <property type="term" value="C:cytoplasm"/>
    <property type="evidence" value="ECO:0007669"/>
    <property type="project" value="UniProtKB-SubCell"/>
</dbReference>
<evidence type="ECO:0000259" key="6">
    <source>
        <dbReference type="PROSITE" id="PS51834"/>
    </source>
</evidence>
<reference evidence="7" key="1">
    <citation type="submission" date="2020-10" db="EMBL/GenBank/DDBJ databases">
        <authorList>
            <person name="Kikuchi T."/>
        </authorList>
    </citation>
    <scope>NUCLEOTIDE SEQUENCE</scope>
    <source>
        <strain evidence="7">NKZ352</strain>
    </source>
</reference>
<sequence>MTMRSRTHLWVNRLIGPRPLTIVSSDPNNELPGVDINSLAVWLMSSETAPTTVVVLDNNQTGISAIAYYFTIYDIRARAFQRPLCVAFLSSDRPTKDHLRAFEENVINCLAPVISCNRRFFLRSVADIVKLSDSMDLSTIQQYYTLNSDGTKVPDMNRLTNVLEQTRILKSRVLAVDDSEFNRQWPQSKCVGHEVENLEDAEEILRSFRSASVPLQPVETLAPCAFVDFKESLRTILTACTKLGQRSGVLFSSGTPIMKLPRTETSLQNYAEKSQEENNKSNDETLRLMTTHLADIIYPILCGDDLVVCGSEQRKKTVMDVVEKLCNIAPAVSGNLEKARWLTDRLCVERGVFGLKCAKGDAVKSLRNVVDMNRCVLKGTGYDGSLLIGLTKRRRFPSDQALLAFLAAYFTDLCSLAYVARNLPHQKLNNEHLSKSDERIILSFLAKLDFIKYHALKTDCDIACIEKPCKIVNL</sequence>
<proteinExistence type="inferred from homology"/>
<keyword evidence="2" id="KW-0963">Cytoplasm</keyword>
<evidence type="ECO:0000256" key="5">
    <source>
        <dbReference type="ARBA" id="ARBA00038137"/>
    </source>
</evidence>
<evidence type="ECO:0000256" key="1">
    <source>
        <dbReference type="ARBA" id="ARBA00004496"/>
    </source>
</evidence>
<dbReference type="GO" id="GO:0005085">
    <property type="term" value="F:guanyl-nucleotide exchange factor activity"/>
    <property type="evidence" value="ECO:0007669"/>
    <property type="project" value="UniProtKB-KW"/>
</dbReference>
<gene>
    <name evidence="7" type="ORF">CAUJ_LOCUS4184</name>
</gene>
<comment type="caution">
    <text evidence="7">The sequence shown here is derived from an EMBL/GenBank/DDBJ whole genome shotgun (WGS) entry which is preliminary data.</text>
</comment>
<dbReference type="PROSITE" id="PS51834">
    <property type="entry name" value="DENN_FLCN_SMCR8"/>
    <property type="match status" value="1"/>
</dbReference>
<comment type="similarity">
    <text evidence="5">Belongs to the SMCR8 family.</text>
</comment>
<accession>A0A8S1GY65</accession>
<dbReference type="Proteomes" id="UP000835052">
    <property type="component" value="Unassembled WGS sequence"/>
</dbReference>
<evidence type="ECO:0000256" key="2">
    <source>
        <dbReference type="ARBA" id="ARBA00022490"/>
    </source>
</evidence>
<evidence type="ECO:0000313" key="7">
    <source>
        <dbReference type="EMBL" id="CAD6188265.1"/>
    </source>
</evidence>
<dbReference type="EMBL" id="CAJGYM010000008">
    <property type="protein sequence ID" value="CAD6188265.1"/>
    <property type="molecule type" value="Genomic_DNA"/>
</dbReference>
<evidence type="ECO:0000256" key="4">
    <source>
        <dbReference type="ARBA" id="ARBA00023006"/>
    </source>
</evidence>
<organism evidence="7 8">
    <name type="scientific">Caenorhabditis auriculariae</name>
    <dbReference type="NCBI Taxonomy" id="2777116"/>
    <lineage>
        <taxon>Eukaryota</taxon>
        <taxon>Metazoa</taxon>
        <taxon>Ecdysozoa</taxon>
        <taxon>Nematoda</taxon>
        <taxon>Chromadorea</taxon>
        <taxon>Rhabditida</taxon>
        <taxon>Rhabditina</taxon>
        <taxon>Rhabditomorpha</taxon>
        <taxon>Rhabditoidea</taxon>
        <taxon>Rhabditidae</taxon>
        <taxon>Peloderinae</taxon>
        <taxon>Caenorhabditis</taxon>
    </lineage>
</organism>
<keyword evidence="3" id="KW-0344">Guanine-nucleotide releasing factor</keyword>
<keyword evidence="8" id="KW-1185">Reference proteome</keyword>
<comment type="subcellular location">
    <subcellularLocation>
        <location evidence="1">Cytoplasm</location>
    </subcellularLocation>
</comment>
<feature type="domain" description="UDENN FLCN/SMCR8-type" evidence="6">
    <location>
        <begin position="1"/>
        <end position="474"/>
    </location>
</feature>
<dbReference type="AlphaFoldDB" id="A0A8S1GY65"/>
<dbReference type="GO" id="GO:0006914">
    <property type="term" value="P:autophagy"/>
    <property type="evidence" value="ECO:0007669"/>
    <property type="project" value="UniProtKB-KW"/>
</dbReference>
<protein>
    <recommendedName>
        <fullName evidence="6">UDENN FLCN/SMCR8-type domain-containing protein</fullName>
    </recommendedName>
</protein>
<dbReference type="PANTHER" id="PTHR31334:SF1">
    <property type="entry name" value="GUANINE NUCLEOTIDE EXCHANGE PROTEIN SMCR8"/>
    <property type="match status" value="1"/>
</dbReference>
<evidence type="ECO:0000256" key="3">
    <source>
        <dbReference type="ARBA" id="ARBA00022658"/>
    </source>
</evidence>
<name>A0A8S1GY65_9PELO</name>
<evidence type="ECO:0000313" key="8">
    <source>
        <dbReference type="Proteomes" id="UP000835052"/>
    </source>
</evidence>
<dbReference type="PANTHER" id="PTHR31334">
    <property type="entry name" value="SMITH-MAGENIS SYNDROME REGION GENE 8 PROTEIN"/>
    <property type="match status" value="1"/>
</dbReference>